<evidence type="ECO:0000313" key="8">
    <source>
        <dbReference type="EMBL" id="KJJ84574.1"/>
    </source>
</evidence>
<comment type="caution">
    <text evidence="8">The sequence shown here is derived from an EMBL/GenBank/DDBJ whole genome shotgun (WGS) entry which is preliminary data.</text>
</comment>
<evidence type="ECO:0000256" key="2">
    <source>
        <dbReference type="ARBA" id="ARBA00005912"/>
    </source>
</evidence>
<dbReference type="AlphaFoldDB" id="A0A0F0CRD7"/>
<protein>
    <recommendedName>
        <fullName evidence="6">Ribosome-recycling factor</fullName>
        <shortName evidence="6">RRF</shortName>
    </recommendedName>
    <alternativeName>
        <fullName evidence="6">Ribosome-releasing factor</fullName>
    </alternativeName>
</protein>
<proteinExistence type="inferred from homology"/>
<sequence length="186" mass="21208">MAETDKIVKDSESKMKLAEEAVKKQFQTIHTGRAHPSMVEAVKIDYYGTITPLKQLANITVPEARIIVIQPWDKGAINAIEKGLSTSDIGITPTNDGRVIRLSLPQLTQERREEIKKVLHRIAEEGRISIRNVRHQALEKVTQMEKDHVISEDEKFSSKDKIQGLTDKYVKMIDDILKHKEEEISK</sequence>
<comment type="subcellular location">
    <subcellularLocation>
        <location evidence="1 6">Cytoplasm</location>
    </subcellularLocation>
</comment>
<dbReference type="SUPFAM" id="SSF55194">
    <property type="entry name" value="Ribosome recycling factor, RRF"/>
    <property type="match status" value="1"/>
</dbReference>
<comment type="similarity">
    <text evidence="2 6">Belongs to the RRF family.</text>
</comment>
<keyword evidence="9" id="KW-1185">Reference proteome</keyword>
<evidence type="ECO:0000256" key="6">
    <source>
        <dbReference type="HAMAP-Rule" id="MF_00040"/>
    </source>
</evidence>
<name>A0A0F0CRD7_9BACT</name>
<evidence type="ECO:0000256" key="5">
    <source>
        <dbReference type="ARBA" id="ARBA00025050"/>
    </source>
</evidence>
<dbReference type="PATRIC" id="fig|1609969.3.peg.1695"/>
<dbReference type="Gene3D" id="1.10.132.20">
    <property type="entry name" value="Ribosome-recycling factor"/>
    <property type="match status" value="1"/>
</dbReference>
<dbReference type="Proteomes" id="UP000033428">
    <property type="component" value="Unassembled WGS sequence"/>
</dbReference>
<dbReference type="GO" id="GO:0043023">
    <property type="term" value="F:ribosomal large subunit binding"/>
    <property type="evidence" value="ECO:0007669"/>
    <property type="project" value="TreeGrafter"/>
</dbReference>
<evidence type="ECO:0000256" key="1">
    <source>
        <dbReference type="ARBA" id="ARBA00004496"/>
    </source>
</evidence>
<dbReference type="CDD" id="cd00520">
    <property type="entry name" value="RRF"/>
    <property type="match status" value="1"/>
</dbReference>
<dbReference type="FunFam" id="1.10.132.20:FF:000001">
    <property type="entry name" value="Ribosome-recycling factor"/>
    <property type="match status" value="1"/>
</dbReference>
<evidence type="ECO:0000256" key="3">
    <source>
        <dbReference type="ARBA" id="ARBA00022490"/>
    </source>
</evidence>
<dbReference type="PANTHER" id="PTHR20982">
    <property type="entry name" value="RIBOSOME RECYCLING FACTOR"/>
    <property type="match status" value="1"/>
</dbReference>
<dbReference type="PANTHER" id="PTHR20982:SF3">
    <property type="entry name" value="MITOCHONDRIAL RIBOSOME RECYCLING FACTOR PSEUDO 1"/>
    <property type="match status" value="1"/>
</dbReference>
<dbReference type="InterPro" id="IPR036191">
    <property type="entry name" value="RRF_sf"/>
</dbReference>
<evidence type="ECO:0000313" key="9">
    <source>
        <dbReference type="Proteomes" id="UP000033428"/>
    </source>
</evidence>
<keyword evidence="4 6" id="KW-0648">Protein biosynthesis</keyword>
<dbReference type="GO" id="GO:0006415">
    <property type="term" value="P:translational termination"/>
    <property type="evidence" value="ECO:0007669"/>
    <property type="project" value="UniProtKB-UniRule"/>
</dbReference>
<reference evidence="8 9" key="1">
    <citation type="submission" date="2015-02" db="EMBL/GenBank/DDBJ databases">
        <title>Single-cell genomics of uncultivated deep-branching MTB reveals a conserved set of magnetosome genes.</title>
        <authorList>
            <person name="Kolinko S."/>
            <person name="Richter M."/>
            <person name="Glockner F.O."/>
            <person name="Brachmann A."/>
            <person name="Schuler D."/>
        </authorList>
    </citation>
    <scope>NUCLEOTIDE SEQUENCE [LARGE SCALE GENOMIC DNA]</scope>
    <source>
        <strain evidence="8">SKK-01</strain>
    </source>
</reference>
<dbReference type="HAMAP" id="MF_00040">
    <property type="entry name" value="RRF"/>
    <property type="match status" value="1"/>
</dbReference>
<dbReference type="FunFam" id="3.30.1360.40:FF:000001">
    <property type="entry name" value="Ribosome-recycling factor"/>
    <property type="match status" value="1"/>
</dbReference>
<dbReference type="NCBIfam" id="TIGR00496">
    <property type="entry name" value="frr"/>
    <property type="match status" value="1"/>
</dbReference>
<gene>
    <name evidence="6" type="primary">frr</name>
    <name evidence="8" type="ORF">OMAG_001579</name>
</gene>
<dbReference type="GO" id="GO:0005737">
    <property type="term" value="C:cytoplasm"/>
    <property type="evidence" value="ECO:0007669"/>
    <property type="project" value="UniProtKB-SubCell"/>
</dbReference>
<dbReference type="InterPro" id="IPR002661">
    <property type="entry name" value="Ribosome_recyc_fac"/>
</dbReference>
<evidence type="ECO:0000259" key="7">
    <source>
        <dbReference type="Pfam" id="PF01765"/>
    </source>
</evidence>
<dbReference type="InterPro" id="IPR023584">
    <property type="entry name" value="Ribosome_recyc_fac_dom"/>
</dbReference>
<feature type="domain" description="Ribosome recycling factor" evidence="7">
    <location>
        <begin position="23"/>
        <end position="184"/>
    </location>
</feature>
<dbReference type="EMBL" id="JYNY01000332">
    <property type="protein sequence ID" value="KJJ84574.1"/>
    <property type="molecule type" value="Genomic_DNA"/>
</dbReference>
<organism evidence="8 9">
    <name type="scientific">Candidatus Omnitrophus magneticus</name>
    <dbReference type="NCBI Taxonomy" id="1609969"/>
    <lineage>
        <taxon>Bacteria</taxon>
        <taxon>Pseudomonadati</taxon>
        <taxon>Candidatus Omnitrophota</taxon>
        <taxon>Candidatus Omnitrophus</taxon>
    </lineage>
</organism>
<dbReference type="Gene3D" id="3.30.1360.40">
    <property type="match status" value="1"/>
</dbReference>
<dbReference type="Pfam" id="PF01765">
    <property type="entry name" value="RRF"/>
    <property type="match status" value="1"/>
</dbReference>
<keyword evidence="3 6" id="KW-0963">Cytoplasm</keyword>
<evidence type="ECO:0000256" key="4">
    <source>
        <dbReference type="ARBA" id="ARBA00022917"/>
    </source>
</evidence>
<accession>A0A0F0CRD7</accession>
<comment type="function">
    <text evidence="5 6">Responsible for the release of ribosomes from messenger RNA at the termination of protein biosynthesis. May increase the efficiency of translation by recycling ribosomes from one round of translation to another.</text>
</comment>